<keyword evidence="9" id="KW-1185">Reference proteome</keyword>
<protein>
    <submittedName>
        <fullName evidence="8">Outer membrane protein</fullName>
    </submittedName>
</protein>
<dbReference type="EMBL" id="JAVIZX010000001">
    <property type="protein sequence ID" value="MDR6215645.1"/>
    <property type="molecule type" value="Genomic_DNA"/>
</dbReference>
<keyword evidence="3" id="KW-0813">Transport</keyword>
<proteinExistence type="inferred from homology"/>
<keyword evidence="7" id="KW-0998">Cell outer membrane</keyword>
<keyword evidence="4" id="KW-1134">Transmembrane beta strand</keyword>
<evidence type="ECO:0000256" key="5">
    <source>
        <dbReference type="ARBA" id="ARBA00022692"/>
    </source>
</evidence>
<reference evidence="8 9" key="1">
    <citation type="submission" date="2023-08" db="EMBL/GenBank/DDBJ databases">
        <title>Functional and genomic diversity of the sorghum phyllosphere microbiome.</title>
        <authorList>
            <person name="Shade A."/>
        </authorList>
    </citation>
    <scope>NUCLEOTIDE SEQUENCE [LARGE SCALE GENOMIC DNA]</scope>
    <source>
        <strain evidence="8 9">SORGH_AS_0335</strain>
    </source>
</reference>
<dbReference type="InterPro" id="IPR010130">
    <property type="entry name" value="T1SS_OMP_TolC"/>
</dbReference>
<organism evidence="8 9">
    <name type="scientific">Paracidovorax wautersii</name>
    <dbReference type="NCBI Taxonomy" id="1177982"/>
    <lineage>
        <taxon>Bacteria</taxon>
        <taxon>Pseudomonadati</taxon>
        <taxon>Pseudomonadota</taxon>
        <taxon>Betaproteobacteria</taxon>
        <taxon>Burkholderiales</taxon>
        <taxon>Comamonadaceae</taxon>
        <taxon>Paracidovorax</taxon>
    </lineage>
</organism>
<evidence type="ECO:0000313" key="8">
    <source>
        <dbReference type="EMBL" id="MDR6215645.1"/>
    </source>
</evidence>
<dbReference type="InterPro" id="IPR051906">
    <property type="entry name" value="TolC-like"/>
</dbReference>
<evidence type="ECO:0000256" key="7">
    <source>
        <dbReference type="ARBA" id="ARBA00023237"/>
    </source>
</evidence>
<dbReference type="PANTHER" id="PTHR30026:SF20">
    <property type="entry name" value="OUTER MEMBRANE PROTEIN TOLC"/>
    <property type="match status" value="1"/>
</dbReference>
<evidence type="ECO:0000256" key="2">
    <source>
        <dbReference type="ARBA" id="ARBA00007613"/>
    </source>
</evidence>
<dbReference type="Gene3D" id="1.20.1600.10">
    <property type="entry name" value="Outer membrane efflux proteins (OEP)"/>
    <property type="match status" value="1"/>
</dbReference>
<dbReference type="PANTHER" id="PTHR30026">
    <property type="entry name" value="OUTER MEMBRANE PROTEIN TOLC"/>
    <property type="match status" value="1"/>
</dbReference>
<accession>A0ABU1IEU2</accession>
<dbReference type="InterPro" id="IPR003423">
    <property type="entry name" value="OMP_efflux"/>
</dbReference>
<gene>
    <name evidence="8" type="ORF">QE399_003334</name>
</gene>
<comment type="similarity">
    <text evidence="2">Belongs to the outer membrane factor (OMF) (TC 1.B.17) family.</text>
</comment>
<dbReference type="Proteomes" id="UP001267710">
    <property type="component" value="Unassembled WGS sequence"/>
</dbReference>
<evidence type="ECO:0000256" key="6">
    <source>
        <dbReference type="ARBA" id="ARBA00023136"/>
    </source>
</evidence>
<evidence type="ECO:0000313" key="9">
    <source>
        <dbReference type="Proteomes" id="UP001267710"/>
    </source>
</evidence>
<keyword evidence="5" id="KW-0812">Transmembrane</keyword>
<dbReference type="NCBIfam" id="TIGR01844">
    <property type="entry name" value="type_I_sec_TolC"/>
    <property type="match status" value="1"/>
</dbReference>
<name>A0ABU1IEU2_9BURK</name>
<sequence>MTHRKRLSVALPARALHGLRPPHSLAKRRSALGRLDWAAALAFLLLGSMPVQAQSLSQLVEWARAYDAPWQAARSQYDATVSRAEQARAGLLPSVGLTGSASYAHTDVNRPPLDLSAPSQSAGLQASQPLYRPANRITFEQGQRSIELAQAQLDAASQDLLVRVSQAYFDVLSAQDTLGVLQVQKAAVSEQRASAQRNFELGNATITDTHEAQARYDLVTAQEIAATNELQVRRLALDQIVGRPAVAPLPLAQPVRLPPVLPADVNAWVRRAEEQQPQVRQATVALDVARLETRKAETGHLPTVDLQAGYAVQRNPNGTPTIPNVNSRVKNATVGVSLNLPLFAGFAVQNRIKETLSLEDKAVADLDNARRSVAQAARSAYFGVQSGTSQVAALEAAEASSRSALEANQLGYQVGVRVNIDVLNAQSQLYQTQRDLAQARYNVLLVSLKLRQAAGTLTDEDVRALDSLLARP</sequence>
<comment type="subcellular location">
    <subcellularLocation>
        <location evidence="1">Cell outer membrane</location>
    </subcellularLocation>
</comment>
<comment type="caution">
    <text evidence="8">The sequence shown here is derived from an EMBL/GenBank/DDBJ whole genome shotgun (WGS) entry which is preliminary data.</text>
</comment>
<dbReference type="SUPFAM" id="SSF56954">
    <property type="entry name" value="Outer membrane efflux proteins (OEP)"/>
    <property type="match status" value="1"/>
</dbReference>
<evidence type="ECO:0000256" key="3">
    <source>
        <dbReference type="ARBA" id="ARBA00022448"/>
    </source>
</evidence>
<evidence type="ECO:0000256" key="4">
    <source>
        <dbReference type="ARBA" id="ARBA00022452"/>
    </source>
</evidence>
<evidence type="ECO:0000256" key="1">
    <source>
        <dbReference type="ARBA" id="ARBA00004442"/>
    </source>
</evidence>
<dbReference type="Pfam" id="PF02321">
    <property type="entry name" value="OEP"/>
    <property type="match status" value="2"/>
</dbReference>
<keyword evidence="6" id="KW-0472">Membrane</keyword>